<evidence type="ECO:0000256" key="2">
    <source>
        <dbReference type="SAM" id="MobiDB-lite"/>
    </source>
</evidence>
<dbReference type="PANTHER" id="PTHR46869:SF6">
    <property type="entry name" value="C2H2-TYPE DOMAIN-CONTAINING PROTEIN"/>
    <property type="match status" value="1"/>
</dbReference>
<gene>
    <name evidence="4" type="ORF">Cni_G24236</name>
</gene>
<protein>
    <submittedName>
        <fullName evidence="4">Zinc finger protein ZAT3-like</fullName>
    </submittedName>
</protein>
<keyword evidence="1" id="KW-0479">Metal-binding</keyword>
<dbReference type="GO" id="GO:0008270">
    <property type="term" value="F:zinc ion binding"/>
    <property type="evidence" value="ECO:0007669"/>
    <property type="project" value="UniProtKB-KW"/>
</dbReference>
<dbReference type="PROSITE" id="PS50157">
    <property type="entry name" value="ZINC_FINGER_C2H2_2"/>
    <property type="match status" value="4"/>
</dbReference>
<evidence type="ECO:0000256" key="1">
    <source>
        <dbReference type="PROSITE-ProRule" id="PRU00042"/>
    </source>
</evidence>
<dbReference type="AlphaFoldDB" id="A0AAQ3KVT2"/>
<feature type="domain" description="C2H2-type" evidence="3">
    <location>
        <begin position="271"/>
        <end position="298"/>
    </location>
</feature>
<name>A0AAQ3KVT2_9LILI</name>
<dbReference type="PROSITE" id="PS00028">
    <property type="entry name" value="ZINC_FINGER_C2H2_1"/>
    <property type="match status" value="4"/>
</dbReference>
<accession>A0AAQ3KVT2</accession>
<proteinExistence type="predicted"/>
<organism evidence="4 5">
    <name type="scientific">Canna indica</name>
    <name type="common">Indian-shot</name>
    <dbReference type="NCBI Taxonomy" id="4628"/>
    <lineage>
        <taxon>Eukaryota</taxon>
        <taxon>Viridiplantae</taxon>
        <taxon>Streptophyta</taxon>
        <taxon>Embryophyta</taxon>
        <taxon>Tracheophyta</taxon>
        <taxon>Spermatophyta</taxon>
        <taxon>Magnoliopsida</taxon>
        <taxon>Liliopsida</taxon>
        <taxon>Zingiberales</taxon>
        <taxon>Cannaceae</taxon>
        <taxon>Canna</taxon>
    </lineage>
</organism>
<dbReference type="EMBL" id="CP136896">
    <property type="protein sequence ID" value="WOL15455.1"/>
    <property type="molecule type" value="Genomic_DNA"/>
</dbReference>
<dbReference type="SUPFAM" id="SSF57667">
    <property type="entry name" value="beta-beta-alpha zinc fingers"/>
    <property type="match status" value="2"/>
</dbReference>
<feature type="region of interest" description="Disordered" evidence="2">
    <location>
        <begin position="108"/>
        <end position="142"/>
    </location>
</feature>
<dbReference type="InterPro" id="IPR013087">
    <property type="entry name" value="Znf_C2H2_type"/>
</dbReference>
<feature type="domain" description="C2H2-type" evidence="3">
    <location>
        <begin position="21"/>
        <end position="48"/>
    </location>
</feature>
<feature type="domain" description="C2H2-type" evidence="3">
    <location>
        <begin position="338"/>
        <end position="365"/>
    </location>
</feature>
<feature type="region of interest" description="Disordered" evidence="2">
    <location>
        <begin position="48"/>
        <end position="85"/>
    </location>
</feature>
<sequence>MDAGSDRFSPPAPAPRSLKRHLCKVCGKSFLSGRSLGGHMRSHVNMAAGNSLDERQPSGYGLRENPKKTQRLSDSSAGDDGGGAGATRCRDCGKEFASWKALFGHMRTHSSKAQEEKRAEHDGSCASNGSGPWESGSKRKTTPQWIGAEASAASNCSLFASSCNDNDDDCVAGLMLLSRGIREWGSDGEEYSSDRYWRAHKTSDLVSVASDKNGSALGVSRTEFKKPESDDEDIVESHESHLEFGKTNYVPMISLNSELEADDVAEKRGKFECKSCNKVFDSYQALGGHRASHKRLKSCHGGRIQSTETEASVVETPALMMKEAVGSPPPVTKAKKKHHCKICNRFFSSGQALGGHKRSHLAANSSSRADAAASSSVAITQQPFQNLFDLNVPSSEGSDQLKPWWSAGNVEPKIMIGVNVILN</sequence>
<keyword evidence="5" id="KW-1185">Reference proteome</keyword>
<dbReference type="SMART" id="SM00355">
    <property type="entry name" value="ZnF_C2H2"/>
    <property type="match status" value="4"/>
</dbReference>
<dbReference type="PANTHER" id="PTHR46869">
    <property type="entry name" value="C2H2-LIKE ZINC FINGER PROTEIN"/>
    <property type="match status" value="1"/>
</dbReference>
<keyword evidence="1" id="KW-0863">Zinc-finger</keyword>
<keyword evidence="1" id="KW-0862">Zinc</keyword>
<evidence type="ECO:0000313" key="5">
    <source>
        <dbReference type="Proteomes" id="UP001327560"/>
    </source>
</evidence>
<feature type="domain" description="C2H2-type" evidence="3">
    <location>
        <begin position="87"/>
        <end position="114"/>
    </location>
</feature>
<feature type="compositionally biased region" description="Basic and acidic residues" evidence="2">
    <location>
        <begin position="112"/>
        <end position="123"/>
    </location>
</feature>
<evidence type="ECO:0000259" key="3">
    <source>
        <dbReference type="PROSITE" id="PS50157"/>
    </source>
</evidence>
<dbReference type="Gene3D" id="3.30.160.60">
    <property type="entry name" value="Classic Zinc Finger"/>
    <property type="match status" value="2"/>
</dbReference>
<evidence type="ECO:0000313" key="4">
    <source>
        <dbReference type="EMBL" id="WOL15455.1"/>
    </source>
</evidence>
<dbReference type="Proteomes" id="UP001327560">
    <property type="component" value="Chromosome 7"/>
</dbReference>
<dbReference type="Pfam" id="PF13912">
    <property type="entry name" value="zf-C2H2_6"/>
    <property type="match status" value="4"/>
</dbReference>
<reference evidence="4 5" key="1">
    <citation type="submission" date="2023-10" db="EMBL/GenBank/DDBJ databases">
        <title>Chromosome-scale genome assembly provides insights into flower coloration mechanisms of Canna indica.</title>
        <authorList>
            <person name="Li C."/>
        </authorList>
    </citation>
    <scope>NUCLEOTIDE SEQUENCE [LARGE SCALE GENOMIC DNA]</scope>
    <source>
        <tissue evidence="4">Flower</tissue>
    </source>
</reference>
<dbReference type="InterPro" id="IPR036236">
    <property type="entry name" value="Znf_C2H2_sf"/>
</dbReference>